<comment type="caution">
    <text evidence="7">The sequence shown here is derived from an EMBL/GenBank/DDBJ whole genome shotgun (WGS) entry which is preliminary data.</text>
</comment>
<evidence type="ECO:0000256" key="1">
    <source>
        <dbReference type="ARBA" id="ARBA00010641"/>
    </source>
</evidence>
<proteinExistence type="inferred from homology"/>
<keyword evidence="2" id="KW-0805">Transcription regulation</keyword>
<feature type="domain" description="RNA polymerase sigma-70 region 2" evidence="5">
    <location>
        <begin position="13"/>
        <end position="76"/>
    </location>
</feature>
<keyword evidence="4" id="KW-0804">Transcription</keyword>
<evidence type="ECO:0000256" key="2">
    <source>
        <dbReference type="ARBA" id="ARBA00023015"/>
    </source>
</evidence>
<dbReference type="InterPro" id="IPR014284">
    <property type="entry name" value="RNA_pol_sigma-70_dom"/>
</dbReference>
<dbReference type="InterPro" id="IPR013324">
    <property type="entry name" value="RNA_pol_sigma_r3/r4-like"/>
</dbReference>
<dbReference type="GO" id="GO:0016987">
    <property type="term" value="F:sigma factor activity"/>
    <property type="evidence" value="ECO:0007669"/>
    <property type="project" value="UniProtKB-KW"/>
</dbReference>
<evidence type="ECO:0000313" key="7">
    <source>
        <dbReference type="EMBL" id="SDX43674.1"/>
    </source>
</evidence>
<dbReference type="NCBIfam" id="TIGR02937">
    <property type="entry name" value="sigma70-ECF"/>
    <property type="match status" value="1"/>
</dbReference>
<organism evidence="7 8">
    <name type="scientific">Hydrobacter penzbergensis</name>
    <dbReference type="NCBI Taxonomy" id="1235997"/>
    <lineage>
        <taxon>Bacteria</taxon>
        <taxon>Pseudomonadati</taxon>
        <taxon>Bacteroidota</taxon>
        <taxon>Chitinophagia</taxon>
        <taxon>Chitinophagales</taxon>
        <taxon>Chitinophagaceae</taxon>
        <taxon>Hydrobacter</taxon>
    </lineage>
</organism>
<dbReference type="CDD" id="cd06171">
    <property type="entry name" value="Sigma70_r4"/>
    <property type="match status" value="1"/>
</dbReference>
<comment type="similarity">
    <text evidence="1">Belongs to the sigma-70 factor family. ECF subfamily.</text>
</comment>
<sequence length="166" mass="19545">MSTIEFNEMLLSNAEFLKPFTATLTHDQDDARDLYQETLCKALANQDKYHEGTNIKAWLYTIMRNIFINHYRRRAKQRTIFDHTPNEFLLNQGAHAVHNEALSTISLKEMQAAIYKLPALFRNPFLLYFEGYRYNEIAKALHEPLGTIKSRIHFARKLLKKQINRS</sequence>
<dbReference type="InterPro" id="IPR007627">
    <property type="entry name" value="RNA_pol_sigma70_r2"/>
</dbReference>
<name>A0A8X8LEX2_9BACT</name>
<dbReference type="GO" id="GO:0006352">
    <property type="term" value="P:DNA-templated transcription initiation"/>
    <property type="evidence" value="ECO:0007669"/>
    <property type="project" value="InterPro"/>
</dbReference>
<evidence type="ECO:0000259" key="6">
    <source>
        <dbReference type="Pfam" id="PF08281"/>
    </source>
</evidence>
<dbReference type="InterPro" id="IPR036388">
    <property type="entry name" value="WH-like_DNA-bd_sf"/>
</dbReference>
<keyword evidence="3" id="KW-0731">Sigma factor</keyword>
<reference evidence="7 8" key="1">
    <citation type="submission" date="2016-10" db="EMBL/GenBank/DDBJ databases">
        <authorList>
            <person name="Varghese N."/>
            <person name="Submissions S."/>
        </authorList>
    </citation>
    <scope>NUCLEOTIDE SEQUENCE [LARGE SCALE GENOMIC DNA]</scope>
    <source>
        <strain evidence="7 8">DSM 25353</strain>
    </source>
</reference>
<evidence type="ECO:0000313" key="8">
    <source>
        <dbReference type="Proteomes" id="UP000198711"/>
    </source>
</evidence>
<feature type="domain" description="RNA polymerase sigma factor 70 region 4 type 2" evidence="6">
    <location>
        <begin position="109"/>
        <end position="159"/>
    </location>
</feature>
<evidence type="ECO:0000256" key="3">
    <source>
        <dbReference type="ARBA" id="ARBA00023082"/>
    </source>
</evidence>
<dbReference type="Pfam" id="PF08281">
    <property type="entry name" value="Sigma70_r4_2"/>
    <property type="match status" value="1"/>
</dbReference>
<dbReference type="EMBL" id="FNNO01000016">
    <property type="protein sequence ID" value="SDX43674.1"/>
    <property type="molecule type" value="Genomic_DNA"/>
</dbReference>
<gene>
    <name evidence="7" type="ORF">SAMN05444410_1167</name>
</gene>
<dbReference type="Proteomes" id="UP000198711">
    <property type="component" value="Unassembled WGS sequence"/>
</dbReference>
<dbReference type="Pfam" id="PF04542">
    <property type="entry name" value="Sigma70_r2"/>
    <property type="match status" value="1"/>
</dbReference>
<dbReference type="GO" id="GO:0003677">
    <property type="term" value="F:DNA binding"/>
    <property type="evidence" value="ECO:0007669"/>
    <property type="project" value="InterPro"/>
</dbReference>
<keyword evidence="8" id="KW-1185">Reference proteome</keyword>
<dbReference type="InterPro" id="IPR039425">
    <property type="entry name" value="RNA_pol_sigma-70-like"/>
</dbReference>
<dbReference type="SUPFAM" id="SSF88946">
    <property type="entry name" value="Sigma2 domain of RNA polymerase sigma factors"/>
    <property type="match status" value="1"/>
</dbReference>
<dbReference type="Gene3D" id="1.10.1740.10">
    <property type="match status" value="1"/>
</dbReference>
<accession>A0A8X8LEX2</accession>
<dbReference type="InterPro" id="IPR013249">
    <property type="entry name" value="RNA_pol_sigma70_r4_t2"/>
</dbReference>
<dbReference type="SUPFAM" id="SSF88659">
    <property type="entry name" value="Sigma3 and sigma4 domains of RNA polymerase sigma factors"/>
    <property type="match status" value="1"/>
</dbReference>
<dbReference type="PANTHER" id="PTHR43133">
    <property type="entry name" value="RNA POLYMERASE ECF-TYPE SIGMA FACTO"/>
    <property type="match status" value="1"/>
</dbReference>
<dbReference type="Gene3D" id="1.10.10.10">
    <property type="entry name" value="Winged helix-like DNA-binding domain superfamily/Winged helix DNA-binding domain"/>
    <property type="match status" value="1"/>
</dbReference>
<evidence type="ECO:0000259" key="5">
    <source>
        <dbReference type="Pfam" id="PF04542"/>
    </source>
</evidence>
<dbReference type="InterPro" id="IPR013325">
    <property type="entry name" value="RNA_pol_sigma_r2"/>
</dbReference>
<evidence type="ECO:0000256" key="4">
    <source>
        <dbReference type="ARBA" id="ARBA00023163"/>
    </source>
</evidence>
<dbReference type="AlphaFoldDB" id="A0A8X8LEX2"/>
<dbReference type="PANTHER" id="PTHR43133:SF25">
    <property type="entry name" value="RNA POLYMERASE SIGMA FACTOR RFAY-RELATED"/>
    <property type="match status" value="1"/>
</dbReference>
<protein>
    <submittedName>
        <fullName evidence="7">RNA polymerase sigma-70 factor, ECF subfamily</fullName>
    </submittedName>
</protein>